<reference evidence="3 4" key="1">
    <citation type="submission" date="2016-11" db="EMBL/GenBank/DDBJ databases">
        <authorList>
            <person name="Varghese N."/>
            <person name="Submissions S."/>
        </authorList>
    </citation>
    <scope>NUCLEOTIDE SEQUENCE [LARGE SCALE GENOMIC DNA]</scope>
    <source>
        <strain evidence="3 4">DSM 21988</strain>
    </source>
</reference>
<evidence type="ECO:0000313" key="4">
    <source>
        <dbReference type="Proteomes" id="UP000184290"/>
    </source>
</evidence>
<dbReference type="Proteomes" id="UP000184290">
    <property type="component" value="Unassembled WGS sequence"/>
</dbReference>
<comment type="caution">
    <text evidence="3">The sequence shown here is derived from an EMBL/GenBank/DDBJ whole genome shotgun (WGS) entry which is preliminary data.</text>
</comment>
<accession>A0ABY1I436</accession>
<organism evidence="3 4">
    <name type="scientific">Aureimonas altamirensis DSM 21988</name>
    <dbReference type="NCBI Taxonomy" id="1121026"/>
    <lineage>
        <taxon>Bacteria</taxon>
        <taxon>Pseudomonadati</taxon>
        <taxon>Pseudomonadota</taxon>
        <taxon>Alphaproteobacteria</taxon>
        <taxon>Hyphomicrobiales</taxon>
        <taxon>Aurantimonadaceae</taxon>
        <taxon>Aureimonas</taxon>
    </lineage>
</organism>
<dbReference type="PROSITE" id="PS51257">
    <property type="entry name" value="PROKAR_LIPOPROTEIN"/>
    <property type="match status" value="1"/>
</dbReference>
<feature type="chain" id="PRO_5046563896" evidence="2">
    <location>
        <begin position="23"/>
        <end position="123"/>
    </location>
</feature>
<feature type="region of interest" description="Disordered" evidence="1">
    <location>
        <begin position="38"/>
        <end position="58"/>
    </location>
</feature>
<keyword evidence="4" id="KW-1185">Reference proteome</keyword>
<feature type="signal peptide" evidence="2">
    <location>
        <begin position="1"/>
        <end position="22"/>
    </location>
</feature>
<proteinExistence type="predicted"/>
<sequence>MAQMAKGRAGAMALLACLPLVAACQSYLPQNDAPLRVSPVLDRIDPGPSSQRLDKNGYPVIGAYPTAATTQVGDETVAETRARYADAATRGAAPSSAGRYQQSVAELQATAARVRAAGPAQTN</sequence>
<protein>
    <submittedName>
        <fullName evidence="3">Uncharacterized protein</fullName>
    </submittedName>
</protein>
<evidence type="ECO:0000256" key="2">
    <source>
        <dbReference type="SAM" id="SignalP"/>
    </source>
</evidence>
<name>A0ABY1I436_9HYPH</name>
<evidence type="ECO:0000256" key="1">
    <source>
        <dbReference type="SAM" id="MobiDB-lite"/>
    </source>
</evidence>
<evidence type="ECO:0000313" key="3">
    <source>
        <dbReference type="EMBL" id="SHI56096.1"/>
    </source>
</evidence>
<dbReference type="RefSeq" id="WP_060600776.1">
    <property type="nucleotide sequence ID" value="NZ_FQZC01000001.1"/>
</dbReference>
<keyword evidence="2" id="KW-0732">Signal</keyword>
<dbReference type="EMBL" id="FQZC01000001">
    <property type="protein sequence ID" value="SHI56096.1"/>
    <property type="molecule type" value="Genomic_DNA"/>
</dbReference>
<gene>
    <name evidence="3" type="ORF">SAMN02745911_0515</name>
</gene>